<evidence type="ECO:0000313" key="5">
    <source>
        <dbReference type="Proteomes" id="UP000014065"/>
    </source>
</evidence>
<reference evidence="4 5" key="1">
    <citation type="journal article" date="2012" name="J. Bacteriol.">
        <title>Genome Sequence of "Candidatus Nitrosoarchaeum limnia" BG20, a Low-Salinity Ammonia-Oxidizing Archaeon from the San Francisco Bay Estuary.</title>
        <authorList>
            <person name="Mosier A.C."/>
            <person name="Allen E.E."/>
            <person name="Kim M."/>
            <person name="Ferriera S."/>
            <person name="Francis C.A."/>
        </authorList>
    </citation>
    <scope>NUCLEOTIDE SEQUENCE [LARGE SCALE GENOMIC DNA]</scope>
    <source>
        <strain evidence="4 5">BG20</strain>
    </source>
</reference>
<keyword evidence="5" id="KW-1185">Reference proteome</keyword>
<feature type="domain" description="Blue (type 1) copper" evidence="3">
    <location>
        <begin position="13"/>
        <end position="94"/>
    </location>
</feature>
<evidence type="ECO:0000256" key="2">
    <source>
        <dbReference type="ARBA" id="ARBA00023008"/>
    </source>
</evidence>
<accession>S2DZG1</accession>
<comment type="caution">
    <text evidence="4">The sequence shown here is derived from an EMBL/GenBank/DDBJ whole genome shotgun (WGS) entry which is preliminary data.</text>
</comment>
<organism evidence="4 5">
    <name type="scientific">Candidatus Nitrosarchaeum limnium BG20</name>
    <dbReference type="NCBI Taxonomy" id="859192"/>
    <lineage>
        <taxon>Archaea</taxon>
        <taxon>Nitrososphaerota</taxon>
        <taxon>Nitrososphaeria</taxon>
        <taxon>Nitrosopumilales</taxon>
        <taxon>Nitrosopumilaceae</taxon>
        <taxon>Nitrosarchaeum</taxon>
    </lineage>
</organism>
<dbReference type="PANTHER" id="PTHR36507:SF1">
    <property type="entry name" value="BLL1555 PROTEIN"/>
    <property type="match status" value="1"/>
</dbReference>
<evidence type="ECO:0000259" key="3">
    <source>
        <dbReference type="Pfam" id="PF00127"/>
    </source>
</evidence>
<dbReference type="Gene3D" id="2.60.40.420">
    <property type="entry name" value="Cupredoxins - blue copper proteins"/>
    <property type="match status" value="1"/>
</dbReference>
<sequence length="99" mass="11102">MILGSSSPEQQDNFVPKLVNIQLGIDNHIIWTNKDSTPHTVTPDDESLEDSYSGKFGSPGVVKPGETYEFTFTEPITFSYHCAPHPWMTGKLEITEARF</sequence>
<dbReference type="InterPro" id="IPR000923">
    <property type="entry name" value="BlueCu_1"/>
</dbReference>
<proteinExistence type="predicted"/>
<dbReference type="GO" id="GO:0009055">
    <property type="term" value="F:electron transfer activity"/>
    <property type="evidence" value="ECO:0007669"/>
    <property type="project" value="InterPro"/>
</dbReference>
<dbReference type="SUPFAM" id="SSF49503">
    <property type="entry name" value="Cupredoxins"/>
    <property type="match status" value="1"/>
</dbReference>
<dbReference type="InterPro" id="IPR008972">
    <property type="entry name" value="Cupredoxin"/>
</dbReference>
<keyword evidence="1" id="KW-0479">Metal-binding</keyword>
<keyword evidence="2" id="KW-0186">Copper</keyword>
<protein>
    <submittedName>
        <fullName evidence="4">Copper binding protein, plastocyanin/azurin family</fullName>
    </submittedName>
</protein>
<dbReference type="Pfam" id="PF00127">
    <property type="entry name" value="Copper-bind"/>
    <property type="match status" value="1"/>
</dbReference>
<dbReference type="GO" id="GO:0005507">
    <property type="term" value="F:copper ion binding"/>
    <property type="evidence" value="ECO:0007669"/>
    <property type="project" value="InterPro"/>
</dbReference>
<evidence type="ECO:0000313" key="4">
    <source>
        <dbReference type="EMBL" id="EPA04525.1"/>
    </source>
</evidence>
<dbReference type="Proteomes" id="UP000014065">
    <property type="component" value="Unassembled WGS sequence"/>
</dbReference>
<evidence type="ECO:0000256" key="1">
    <source>
        <dbReference type="ARBA" id="ARBA00022723"/>
    </source>
</evidence>
<dbReference type="AlphaFoldDB" id="S2DZG1"/>
<dbReference type="EMBL" id="AHJG01000288">
    <property type="protein sequence ID" value="EPA04525.1"/>
    <property type="molecule type" value="Genomic_DNA"/>
</dbReference>
<dbReference type="InterPro" id="IPR052721">
    <property type="entry name" value="ET_Amicyanin"/>
</dbReference>
<name>S2DZG1_9ARCH</name>
<dbReference type="PANTHER" id="PTHR36507">
    <property type="entry name" value="BLL1555 PROTEIN"/>
    <property type="match status" value="1"/>
</dbReference>
<gene>
    <name evidence="4" type="ORF">BG20_I1167</name>
</gene>